<dbReference type="Gene3D" id="3.40.50.300">
    <property type="entry name" value="P-loop containing nucleotide triphosphate hydrolases"/>
    <property type="match status" value="1"/>
</dbReference>
<dbReference type="EMBL" id="CP129970">
    <property type="protein sequence ID" value="WKK85328.1"/>
    <property type="molecule type" value="Genomic_DNA"/>
</dbReference>
<sequence>MKKIAIIGPESTGKSTITAQLARYYNEPFVEEFGRKYLEKTNGTYNREDLLAITKGMIESEKSLEKKATNFLFCDTDLIMMKVWYEVKYGECHPLILDQLKKKPYDFYLLCTPDLPWEKDPLRENPNMREELFERYEKELKQYGFSYGIVSGTDNRFQNALKKL</sequence>
<reference evidence="2" key="1">
    <citation type="submission" date="2023-08" db="EMBL/GenBank/DDBJ databases">
        <title>Comparative genomics and taxonomic characterization of three novel marine species of genus Marivirga.</title>
        <authorList>
            <person name="Muhammad N."/>
            <person name="Kim S.-G."/>
        </authorList>
    </citation>
    <scope>NUCLEOTIDE SEQUENCE [LARGE SCALE GENOMIC DNA]</scope>
    <source>
        <strain evidence="2">ABR2-2</strain>
    </source>
</reference>
<organism evidence="2 3">
    <name type="scientific">Marivirga arenosa</name>
    <dbReference type="NCBI Taxonomy" id="3059076"/>
    <lineage>
        <taxon>Bacteria</taxon>
        <taxon>Pseudomonadati</taxon>
        <taxon>Bacteroidota</taxon>
        <taxon>Cytophagia</taxon>
        <taxon>Cytophagales</taxon>
        <taxon>Marivirgaceae</taxon>
        <taxon>Marivirga</taxon>
    </lineage>
</organism>
<evidence type="ECO:0000259" key="1">
    <source>
        <dbReference type="Pfam" id="PF13521"/>
    </source>
</evidence>
<feature type="domain" description="NadR/Ttd14 AAA" evidence="1">
    <location>
        <begin position="3"/>
        <end position="152"/>
    </location>
</feature>
<dbReference type="Pfam" id="PF13521">
    <property type="entry name" value="AAA_28"/>
    <property type="match status" value="1"/>
</dbReference>
<gene>
    <name evidence="2" type="ORF">QYS48_25855</name>
</gene>
<dbReference type="AlphaFoldDB" id="A0AA49GIE0"/>
<keyword evidence="2" id="KW-0067">ATP-binding</keyword>
<dbReference type="InterPro" id="IPR052735">
    <property type="entry name" value="NAD_biosynth-regulator"/>
</dbReference>
<protein>
    <submittedName>
        <fullName evidence="2">ATP-binding protein</fullName>
    </submittedName>
</protein>
<dbReference type="InterPro" id="IPR027417">
    <property type="entry name" value="P-loop_NTPase"/>
</dbReference>
<accession>A0AA49GIE0</accession>
<evidence type="ECO:0000313" key="2">
    <source>
        <dbReference type="EMBL" id="WKK85328.1"/>
    </source>
</evidence>
<proteinExistence type="predicted"/>
<keyword evidence="3" id="KW-1185">Reference proteome</keyword>
<dbReference type="Proteomes" id="UP001244443">
    <property type="component" value="Chromosome"/>
</dbReference>
<dbReference type="RefSeq" id="WP_302101681.1">
    <property type="nucleotide sequence ID" value="NZ_CP129970.2"/>
</dbReference>
<dbReference type="GO" id="GO:0005524">
    <property type="term" value="F:ATP binding"/>
    <property type="evidence" value="ECO:0007669"/>
    <property type="project" value="UniProtKB-KW"/>
</dbReference>
<dbReference type="PANTHER" id="PTHR37512:SF1">
    <property type="entry name" value="NADR_TTD14 AAA DOMAIN-CONTAINING PROTEIN"/>
    <property type="match status" value="1"/>
</dbReference>
<dbReference type="PANTHER" id="PTHR37512">
    <property type="entry name" value="TRIFUNCTIONAL NAD BIOSYNTHESIS/REGULATOR PROTEIN NADR"/>
    <property type="match status" value="1"/>
</dbReference>
<dbReference type="SUPFAM" id="SSF52540">
    <property type="entry name" value="P-loop containing nucleoside triphosphate hydrolases"/>
    <property type="match status" value="1"/>
</dbReference>
<name>A0AA49GIE0_9BACT</name>
<evidence type="ECO:0000313" key="3">
    <source>
        <dbReference type="Proteomes" id="UP001244443"/>
    </source>
</evidence>
<keyword evidence="2" id="KW-0547">Nucleotide-binding</keyword>
<dbReference type="InterPro" id="IPR038727">
    <property type="entry name" value="NadR/Ttd14_AAA_dom"/>
</dbReference>